<organism evidence="2 3">
    <name type="scientific">Aspergillus flavus (strain ATCC 200026 / FGSC A1120 / IAM 13836 / NRRL 3357 / JCM 12722 / SRRC 167)</name>
    <dbReference type="NCBI Taxonomy" id="332952"/>
    <lineage>
        <taxon>Eukaryota</taxon>
        <taxon>Fungi</taxon>
        <taxon>Dikarya</taxon>
        <taxon>Ascomycota</taxon>
        <taxon>Pezizomycotina</taxon>
        <taxon>Eurotiomycetes</taxon>
        <taxon>Eurotiomycetidae</taxon>
        <taxon>Eurotiales</taxon>
        <taxon>Aspergillaceae</taxon>
        <taxon>Aspergillus</taxon>
        <taxon>Aspergillus subgen. Circumdati</taxon>
    </lineage>
</organism>
<dbReference type="EMBL" id="CP044620">
    <property type="protein sequence ID" value="QRD86432.1"/>
    <property type="molecule type" value="Genomic_DNA"/>
</dbReference>
<evidence type="ECO:0000313" key="2">
    <source>
        <dbReference type="EMBL" id="QRD86432.1"/>
    </source>
</evidence>
<dbReference type="Proteomes" id="UP000596276">
    <property type="component" value="Chromosome 3"/>
</dbReference>
<reference evidence="3" key="1">
    <citation type="journal article" date="2021" name="G3 (Bethesda)">
        <title>Chromosome assembled and annotated genome sequence of Aspergillus flavus NRRL 3357.</title>
        <authorList>
            <person name="Skerker J.M."/>
            <person name="Pianalto K.M."/>
            <person name="Mondo S.J."/>
            <person name="Yang K."/>
            <person name="Arkin A.P."/>
            <person name="Keller N.P."/>
            <person name="Grigoriev I.V."/>
            <person name="Louise Glass N.L."/>
        </authorList>
    </citation>
    <scope>NUCLEOTIDE SEQUENCE [LARGE SCALE GENOMIC DNA]</scope>
    <source>
        <strain evidence="3">ATCC 200026 / FGSC A1120 / IAM 13836 / NRRL 3357 / JCM 12722 / SRRC 167</strain>
    </source>
</reference>
<sequence length="72" mass="7738">MDVEKDSDPVLGSSICTCYADSRVFNALIISDSVASHIPNATDSYSGSHRQTAGTSGTRRNLHPSTRIVELE</sequence>
<feature type="region of interest" description="Disordered" evidence="1">
    <location>
        <begin position="40"/>
        <end position="72"/>
    </location>
</feature>
<proteinExistence type="predicted"/>
<evidence type="ECO:0000313" key="3">
    <source>
        <dbReference type="Proteomes" id="UP000596276"/>
    </source>
</evidence>
<dbReference type="VEuPathDB" id="FungiDB:F9C07_7280"/>
<accession>A0A7U2MMF4</accession>
<name>A0A7U2MMF4_ASPFN</name>
<feature type="compositionally biased region" description="Polar residues" evidence="1">
    <location>
        <begin position="40"/>
        <end position="59"/>
    </location>
</feature>
<dbReference type="AlphaFoldDB" id="A0A7U2MMF4"/>
<protein>
    <submittedName>
        <fullName evidence="2">Uncharacterized protein</fullName>
    </submittedName>
</protein>
<keyword evidence="3" id="KW-1185">Reference proteome</keyword>
<evidence type="ECO:0000256" key="1">
    <source>
        <dbReference type="SAM" id="MobiDB-lite"/>
    </source>
</evidence>
<gene>
    <name evidence="2" type="ORF">F9C07_7280</name>
</gene>